<evidence type="ECO:0000259" key="7">
    <source>
        <dbReference type="PROSITE" id="PS50056"/>
    </source>
</evidence>
<dbReference type="EMBL" id="JAUKTV010000026">
    <property type="protein sequence ID" value="KAK0702468.1"/>
    <property type="molecule type" value="Genomic_DNA"/>
</dbReference>
<dbReference type="GO" id="GO:0033550">
    <property type="term" value="F:MAP kinase tyrosine phosphatase activity"/>
    <property type="evidence" value="ECO:0007669"/>
    <property type="project" value="TreeGrafter"/>
</dbReference>
<dbReference type="GO" id="GO:0008330">
    <property type="term" value="F:protein tyrosine/threonine phosphatase activity"/>
    <property type="evidence" value="ECO:0007669"/>
    <property type="project" value="TreeGrafter"/>
</dbReference>
<feature type="domain" description="Tyrosine-protein phosphatase" evidence="6">
    <location>
        <begin position="24"/>
        <end position="166"/>
    </location>
</feature>
<dbReference type="InterPro" id="IPR020422">
    <property type="entry name" value="TYR_PHOSPHATASE_DUAL_dom"/>
</dbReference>
<keyword evidence="4" id="KW-0904">Protein phosphatase</keyword>
<proteinExistence type="inferred from homology"/>
<dbReference type="SMART" id="SM00195">
    <property type="entry name" value="DSPc"/>
    <property type="match status" value="1"/>
</dbReference>
<evidence type="ECO:0000256" key="4">
    <source>
        <dbReference type="ARBA" id="ARBA00022912"/>
    </source>
</evidence>
<accession>A0AA40DJR6</accession>
<comment type="similarity">
    <text evidence="1">Belongs to the protein-tyrosine phosphatase family. Non-receptor class dual specificity subfamily.</text>
</comment>
<dbReference type="PROSITE" id="PS50054">
    <property type="entry name" value="TYR_PHOSPHATASE_DUAL"/>
    <property type="match status" value="1"/>
</dbReference>
<dbReference type="InterPro" id="IPR016130">
    <property type="entry name" value="Tyr_Pase_AS"/>
</dbReference>
<feature type="region of interest" description="Disordered" evidence="5">
    <location>
        <begin position="158"/>
        <end position="193"/>
    </location>
</feature>
<dbReference type="EC" id="3.1.3.48" evidence="2"/>
<dbReference type="AlphaFoldDB" id="A0AA40DJR6"/>
<dbReference type="InterPro" id="IPR000340">
    <property type="entry name" value="Dual-sp_phosphatase_cat-dom"/>
</dbReference>
<evidence type="ECO:0000313" key="8">
    <source>
        <dbReference type="EMBL" id="KAK0702468.1"/>
    </source>
</evidence>
<dbReference type="PANTHER" id="PTHR10159">
    <property type="entry name" value="DUAL SPECIFICITY PROTEIN PHOSPHATASE"/>
    <property type="match status" value="1"/>
</dbReference>
<dbReference type="PANTHER" id="PTHR10159:SF519">
    <property type="entry name" value="DUAL SPECIFICITY PROTEIN PHOSPHATASE MPK3"/>
    <property type="match status" value="1"/>
</dbReference>
<keyword evidence="3" id="KW-0378">Hydrolase</keyword>
<evidence type="ECO:0000256" key="5">
    <source>
        <dbReference type="SAM" id="MobiDB-lite"/>
    </source>
</evidence>
<feature type="domain" description="Tyrosine specific protein phosphatases" evidence="7">
    <location>
        <begin position="90"/>
        <end position="144"/>
    </location>
</feature>
<dbReference type="SUPFAM" id="SSF52799">
    <property type="entry name" value="(Phosphotyrosine protein) phosphatases II"/>
    <property type="match status" value="1"/>
</dbReference>
<name>A0AA40DJR6_9PEZI</name>
<evidence type="ECO:0000313" key="9">
    <source>
        <dbReference type="Proteomes" id="UP001172159"/>
    </source>
</evidence>
<dbReference type="GO" id="GO:0043409">
    <property type="term" value="P:negative regulation of MAPK cascade"/>
    <property type="evidence" value="ECO:0007669"/>
    <property type="project" value="TreeGrafter"/>
</dbReference>
<dbReference type="GO" id="GO:0017017">
    <property type="term" value="F:MAP kinase tyrosine/serine/threonine phosphatase activity"/>
    <property type="evidence" value="ECO:0007669"/>
    <property type="project" value="TreeGrafter"/>
</dbReference>
<dbReference type="CDD" id="cd14498">
    <property type="entry name" value="DSP"/>
    <property type="match status" value="1"/>
</dbReference>
<dbReference type="GO" id="GO:0005737">
    <property type="term" value="C:cytoplasm"/>
    <property type="evidence" value="ECO:0007669"/>
    <property type="project" value="TreeGrafter"/>
</dbReference>
<dbReference type="InterPro" id="IPR000387">
    <property type="entry name" value="Tyr_Pase_dom"/>
</dbReference>
<dbReference type="InterPro" id="IPR029021">
    <property type="entry name" value="Prot-tyrosine_phosphatase-like"/>
</dbReference>
<dbReference type="Proteomes" id="UP001172159">
    <property type="component" value="Unassembled WGS sequence"/>
</dbReference>
<protein>
    <recommendedName>
        <fullName evidence="2">protein-tyrosine-phosphatase</fullName>
        <ecNumber evidence="2">3.1.3.48</ecNumber>
    </recommendedName>
</protein>
<evidence type="ECO:0000256" key="1">
    <source>
        <dbReference type="ARBA" id="ARBA00008601"/>
    </source>
</evidence>
<organism evidence="8 9">
    <name type="scientific">Apiosordaria backusii</name>
    <dbReference type="NCBI Taxonomy" id="314023"/>
    <lineage>
        <taxon>Eukaryota</taxon>
        <taxon>Fungi</taxon>
        <taxon>Dikarya</taxon>
        <taxon>Ascomycota</taxon>
        <taxon>Pezizomycotina</taxon>
        <taxon>Sordariomycetes</taxon>
        <taxon>Sordariomycetidae</taxon>
        <taxon>Sordariales</taxon>
        <taxon>Lasiosphaeriaceae</taxon>
        <taxon>Apiosordaria</taxon>
    </lineage>
</organism>
<evidence type="ECO:0000256" key="3">
    <source>
        <dbReference type="ARBA" id="ARBA00022801"/>
    </source>
</evidence>
<evidence type="ECO:0000259" key="6">
    <source>
        <dbReference type="PROSITE" id="PS50054"/>
    </source>
</evidence>
<feature type="region of interest" description="Disordered" evidence="5">
    <location>
        <begin position="1"/>
        <end position="24"/>
    </location>
</feature>
<reference evidence="8" key="1">
    <citation type="submission" date="2023-06" db="EMBL/GenBank/DDBJ databases">
        <title>Genome-scale phylogeny and comparative genomics of the fungal order Sordariales.</title>
        <authorList>
            <consortium name="Lawrence Berkeley National Laboratory"/>
            <person name="Hensen N."/>
            <person name="Bonometti L."/>
            <person name="Westerberg I."/>
            <person name="Brannstrom I.O."/>
            <person name="Guillou S."/>
            <person name="Cros-Aarteil S."/>
            <person name="Calhoun S."/>
            <person name="Haridas S."/>
            <person name="Kuo A."/>
            <person name="Mondo S."/>
            <person name="Pangilinan J."/>
            <person name="Riley R."/>
            <person name="Labutti K."/>
            <person name="Andreopoulos B."/>
            <person name="Lipzen A."/>
            <person name="Chen C."/>
            <person name="Yanf M."/>
            <person name="Daum C."/>
            <person name="Ng V."/>
            <person name="Clum A."/>
            <person name="Steindorff A."/>
            <person name="Ohm R."/>
            <person name="Martin F."/>
            <person name="Silar P."/>
            <person name="Natvig D."/>
            <person name="Lalanne C."/>
            <person name="Gautier V."/>
            <person name="Ament-Velasquez S.L."/>
            <person name="Kruys A."/>
            <person name="Hutchinson M.I."/>
            <person name="Powell A.J."/>
            <person name="Barry K."/>
            <person name="Miller A.N."/>
            <person name="Grigoriev I.V."/>
            <person name="Debuchy R."/>
            <person name="Gladieux P."/>
            <person name="Thoren M.H."/>
            <person name="Johannesson H."/>
        </authorList>
    </citation>
    <scope>NUCLEOTIDE SEQUENCE</scope>
    <source>
        <strain evidence="8">CBS 540.89</strain>
    </source>
</reference>
<evidence type="ECO:0000256" key="2">
    <source>
        <dbReference type="ARBA" id="ARBA00013064"/>
    </source>
</evidence>
<dbReference type="Pfam" id="PF00782">
    <property type="entry name" value="DSPc"/>
    <property type="match status" value="1"/>
</dbReference>
<feature type="compositionally biased region" description="Low complexity" evidence="5">
    <location>
        <begin position="184"/>
        <end position="193"/>
    </location>
</feature>
<feature type="compositionally biased region" description="Basic and acidic residues" evidence="5">
    <location>
        <begin position="160"/>
        <end position="176"/>
    </location>
</feature>
<dbReference type="PROSITE" id="PS50056">
    <property type="entry name" value="TYR_PHOSPHATASE_2"/>
    <property type="match status" value="1"/>
</dbReference>
<sequence length="193" mass="20667">MAKKRKPKQPSTSQPPPTTNLPSTVSPILPYLYLSPASATSPKSTPSLLQNGITTVFSIGKSPLFLHPEITYHRLPLLDSENVSIIPTVEKACEIIDNVEKQGKKVLVHCSAGISRSPAVIAGYLIRRKGMTLEGAMDVIKGGRGVVRPNKGFMEELEEMEKGGVVDGDDSKAEKGEGEEESGDGNNAKAITK</sequence>
<keyword evidence="9" id="KW-1185">Reference proteome</keyword>
<gene>
    <name evidence="8" type="ORF">B0T21DRAFT_417013</name>
</gene>
<dbReference type="Gene3D" id="3.90.190.10">
    <property type="entry name" value="Protein tyrosine phosphatase superfamily"/>
    <property type="match status" value="1"/>
</dbReference>
<comment type="caution">
    <text evidence="8">The sequence shown here is derived from an EMBL/GenBank/DDBJ whole genome shotgun (WGS) entry which is preliminary data.</text>
</comment>
<dbReference type="PROSITE" id="PS00383">
    <property type="entry name" value="TYR_PHOSPHATASE_1"/>
    <property type="match status" value="1"/>
</dbReference>